<dbReference type="SUPFAM" id="SSF49742">
    <property type="entry name" value="PHM/PNGase F"/>
    <property type="match status" value="2"/>
</dbReference>
<dbReference type="InterPro" id="IPR014784">
    <property type="entry name" value="Cu2_ascorb_mOase-like_C"/>
</dbReference>
<proteinExistence type="predicted"/>
<organism evidence="7 8">
    <name type="scientific">Hymenobacter nitidus</name>
    <dbReference type="NCBI Taxonomy" id="2880929"/>
    <lineage>
        <taxon>Bacteria</taxon>
        <taxon>Pseudomonadati</taxon>
        <taxon>Bacteroidota</taxon>
        <taxon>Cytophagia</taxon>
        <taxon>Cytophagales</taxon>
        <taxon>Hymenobacteraceae</taxon>
        <taxon>Hymenobacter</taxon>
    </lineage>
</organism>
<dbReference type="InterPro" id="IPR008977">
    <property type="entry name" value="PHM/PNGase_F_dom_sf"/>
</dbReference>
<dbReference type="InterPro" id="IPR036939">
    <property type="entry name" value="Cu2_ascorb_mOase_N_sf"/>
</dbReference>
<accession>A0ABS8ACM3</accession>
<dbReference type="SUPFAM" id="SSF46626">
    <property type="entry name" value="Cytochrome c"/>
    <property type="match status" value="1"/>
</dbReference>
<name>A0ABS8ACM3_9BACT</name>
<dbReference type="EMBL" id="JAJADQ010000005">
    <property type="protein sequence ID" value="MCB2378160.1"/>
    <property type="molecule type" value="Genomic_DNA"/>
</dbReference>
<dbReference type="InterPro" id="IPR036909">
    <property type="entry name" value="Cyt_c-like_dom_sf"/>
</dbReference>
<keyword evidence="2 5" id="KW-0479">Metal-binding</keyword>
<dbReference type="Gene3D" id="1.10.760.10">
    <property type="entry name" value="Cytochrome c-like domain"/>
    <property type="match status" value="1"/>
</dbReference>
<sequence>MNHPLSQVFRPVKRLFSSCLVSLPARVFSLAFLYALVAAQPGAAQQKKAVTYSEHIAPILATNCVSCHKPNGAGPFSLLTYPDVARRAKTIQRVTESRYMPPWKADPHYVSFGNERRLTEEQIALIKSWVEAGAPQGADRKPKKAELRSQAPLGQPDLVLRPKEAFRIKGDGNENFVMFKIPFELPTAQPIRAIEFVANNRRLLHHANYAVQSVGPEVDIYKGNDLVISDQFLTNMQEFKPLMQEVAYYGGWIPGSTTQEFPSGVGFTMPKRGVILLTVHYGPSAVDTTDWSSVNIYFAKAPIKREIKALSIGSAGVGEITPPLVIPADSIKKFRVNLKLAQDISLLYVWPHMHLLGKSFKAWATTAEGKQINLVSIPDWDFRWQEAYRFRQLQHLPKGAVITVEGEYDNSAANPNNPFSPPRRVISQDLMETRSEMLNLIILFLPYQAGDEAKIL</sequence>
<evidence type="ECO:0000313" key="7">
    <source>
        <dbReference type="EMBL" id="MCB2378160.1"/>
    </source>
</evidence>
<feature type="domain" description="Cytochrome c" evidence="6">
    <location>
        <begin position="42"/>
        <end position="134"/>
    </location>
</feature>
<evidence type="ECO:0000256" key="4">
    <source>
        <dbReference type="ARBA" id="ARBA00023157"/>
    </source>
</evidence>
<evidence type="ECO:0000313" key="8">
    <source>
        <dbReference type="Proteomes" id="UP001165297"/>
    </source>
</evidence>
<comment type="caution">
    <text evidence="7">The sequence shown here is derived from an EMBL/GenBank/DDBJ whole genome shotgun (WGS) entry which is preliminary data.</text>
</comment>
<dbReference type="Gene3D" id="2.60.120.230">
    <property type="match status" value="1"/>
</dbReference>
<keyword evidence="8" id="KW-1185">Reference proteome</keyword>
<gene>
    <name evidence="7" type="ORF">LGH70_11235</name>
</gene>
<dbReference type="Proteomes" id="UP001165297">
    <property type="component" value="Unassembled WGS sequence"/>
</dbReference>
<evidence type="ECO:0000256" key="3">
    <source>
        <dbReference type="ARBA" id="ARBA00023004"/>
    </source>
</evidence>
<keyword evidence="4" id="KW-1015">Disulfide bond</keyword>
<dbReference type="InterPro" id="IPR009056">
    <property type="entry name" value="Cyt_c-like_dom"/>
</dbReference>
<keyword evidence="1 5" id="KW-0349">Heme</keyword>
<keyword evidence="3 5" id="KW-0408">Iron</keyword>
<evidence type="ECO:0000259" key="6">
    <source>
        <dbReference type="PROSITE" id="PS51007"/>
    </source>
</evidence>
<reference evidence="7" key="1">
    <citation type="submission" date="2021-10" db="EMBL/GenBank/DDBJ databases">
        <authorList>
            <person name="Dean J.D."/>
            <person name="Kim M.K."/>
            <person name="Newey C.N."/>
            <person name="Stoker T.S."/>
            <person name="Thompson D.W."/>
            <person name="Grose J.H."/>
        </authorList>
    </citation>
    <scope>NUCLEOTIDE SEQUENCE</scope>
    <source>
        <strain evidence="7">BT635</strain>
    </source>
</reference>
<protein>
    <submittedName>
        <fullName evidence="7">Cytochrome c</fullName>
    </submittedName>
</protein>
<dbReference type="Gene3D" id="2.60.120.310">
    <property type="entry name" value="Copper type II, ascorbate-dependent monooxygenase, N-terminal domain"/>
    <property type="match status" value="1"/>
</dbReference>
<dbReference type="RefSeq" id="WP_226185574.1">
    <property type="nucleotide sequence ID" value="NZ_JAJADQ010000005.1"/>
</dbReference>
<evidence type="ECO:0000256" key="5">
    <source>
        <dbReference type="PROSITE-ProRule" id="PRU00433"/>
    </source>
</evidence>
<dbReference type="PROSITE" id="PS51007">
    <property type="entry name" value="CYTC"/>
    <property type="match status" value="1"/>
</dbReference>
<evidence type="ECO:0000256" key="1">
    <source>
        <dbReference type="ARBA" id="ARBA00022617"/>
    </source>
</evidence>
<evidence type="ECO:0000256" key="2">
    <source>
        <dbReference type="ARBA" id="ARBA00022723"/>
    </source>
</evidence>